<reference evidence="1 2" key="1">
    <citation type="submission" date="2020-08" db="EMBL/GenBank/DDBJ databases">
        <title>Genomic Encyclopedia of Type Strains, Phase IV (KMG-IV): sequencing the most valuable type-strain genomes for metagenomic binning, comparative biology and taxonomic classification.</title>
        <authorList>
            <person name="Goeker M."/>
        </authorList>
    </citation>
    <scope>NUCLEOTIDE SEQUENCE [LARGE SCALE GENOMIC DNA]</scope>
    <source>
        <strain evidence="1 2">DSM 23562</strain>
    </source>
</reference>
<protein>
    <submittedName>
        <fullName evidence="1">Uncharacterized protein</fullName>
    </submittedName>
</protein>
<dbReference type="AlphaFoldDB" id="A0A7W9SMU0"/>
<evidence type="ECO:0000313" key="1">
    <source>
        <dbReference type="EMBL" id="MBB6049535.1"/>
    </source>
</evidence>
<name>A0A7W9SMU0_ARMRO</name>
<accession>A0A7W9SMU0</accession>
<keyword evidence="2" id="KW-1185">Reference proteome</keyword>
<sequence length="149" mass="16942">MRNELIFQTGGDWDSTSLINNGYTVEAAQLYIELRAGRDDWGDEVHGGIWEGADLTALIRPADNPDLPFDIFPGRITMEFPGYTIVMENLHPAVDMRHLRVWFNGDDITDRVVDIVVDINAVDNFVQAYASVYKSRFLLRDEVITHSIL</sequence>
<organism evidence="1 2">
    <name type="scientific">Armatimonas rosea</name>
    <dbReference type="NCBI Taxonomy" id="685828"/>
    <lineage>
        <taxon>Bacteria</taxon>
        <taxon>Bacillati</taxon>
        <taxon>Armatimonadota</taxon>
        <taxon>Armatimonadia</taxon>
        <taxon>Armatimonadales</taxon>
        <taxon>Armatimonadaceae</taxon>
        <taxon>Armatimonas</taxon>
    </lineage>
</organism>
<dbReference type="RefSeq" id="WP_184193134.1">
    <property type="nucleotide sequence ID" value="NZ_JACHGW010000001.1"/>
</dbReference>
<comment type="caution">
    <text evidence="1">The sequence shown here is derived from an EMBL/GenBank/DDBJ whole genome shotgun (WGS) entry which is preliminary data.</text>
</comment>
<evidence type="ECO:0000313" key="2">
    <source>
        <dbReference type="Proteomes" id="UP000520814"/>
    </source>
</evidence>
<dbReference type="EMBL" id="JACHGW010000001">
    <property type="protein sequence ID" value="MBB6049535.1"/>
    <property type="molecule type" value="Genomic_DNA"/>
</dbReference>
<proteinExistence type="predicted"/>
<gene>
    <name evidence="1" type="ORF">HNQ39_001297</name>
</gene>
<dbReference type="Proteomes" id="UP000520814">
    <property type="component" value="Unassembled WGS sequence"/>
</dbReference>